<dbReference type="InterPro" id="IPR000792">
    <property type="entry name" value="Tscrpt_reg_LuxR_C"/>
</dbReference>
<dbReference type="InterPro" id="IPR016032">
    <property type="entry name" value="Sig_transdc_resp-reg_C-effctor"/>
</dbReference>
<dbReference type="PRINTS" id="PR00364">
    <property type="entry name" value="DISEASERSIST"/>
</dbReference>
<dbReference type="InterPro" id="IPR049945">
    <property type="entry name" value="AAA_22"/>
</dbReference>
<reference evidence="3" key="1">
    <citation type="journal article" date="2019" name="Int. J. Syst. Evol. Microbiol.">
        <title>The Global Catalogue of Microorganisms (GCM) 10K type strain sequencing project: providing services to taxonomists for standard genome sequencing and annotation.</title>
        <authorList>
            <consortium name="The Broad Institute Genomics Platform"/>
            <consortium name="The Broad Institute Genome Sequencing Center for Infectious Disease"/>
            <person name="Wu L."/>
            <person name="Ma J."/>
        </authorList>
    </citation>
    <scope>NUCLEOTIDE SEQUENCE [LARGE SCALE GENOMIC DNA]</scope>
    <source>
        <strain evidence="3">CCUG 56029</strain>
    </source>
</reference>
<dbReference type="PANTHER" id="PTHR47691:SF3">
    <property type="entry name" value="HTH-TYPE TRANSCRIPTIONAL REGULATOR RV0890C-RELATED"/>
    <property type="match status" value="1"/>
</dbReference>
<accession>A0ABV8XQY4</accession>
<keyword evidence="2" id="KW-0067">ATP-binding</keyword>
<evidence type="ECO:0000313" key="3">
    <source>
        <dbReference type="Proteomes" id="UP001595998"/>
    </source>
</evidence>
<evidence type="ECO:0000313" key="2">
    <source>
        <dbReference type="EMBL" id="MFC4427311.1"/>
    </source>
</evidence>
<feature type="domain" description="HTH luxR-type" evidence="1">
    <location>
        <begin position="696"/>
        <end position="761"/>
    </location>
</feature>
<dbReference type="Pfam" id="PF00196">
    <property type="entry name" value="GerE"/>
    <property type="match status" value="1"/>
</dbReference>
<sequence length="767" mass="84059">MADSRPGRLRGLVSAPLSPLVGRAYELGLASDLLRRRRVRLLTLRGPGGIGKTRLAQELARELSPEYEQGGLFVELAGLRDPAHVLPAVLAALQVPLGSSDPIDVIARNLGPGRLLLLLDNLEHLLDAGPDLTRLLGQVSDLDLVTTSRRALHVTGEHELPVGPLAWGETPDAGMPAMQLFVERASARDPEFRLHPGNMADIHRICGKLQGVPLSLELAAARLHALSARTLLEWLDQPLEALADGARDLPERLQSLRSTLEWSYDLLDPGDRELLLCCSVFLGSFTLEALQEVAGLASVRSGVTSLVEQSFLRRTHERYSLLESVRGLTQEKLSGTQTLGHWQERHAAYYTALACRMDRRAASTGWFLPQEAWEQFVENHPELLAALAHWVGSGQQLRALQLGTALYRYWYSHGSSREGVQWLTRVIGMPGTDDHPVLLAQAYNALGNFLLEQGQLARAEELQRSALAVLDSARDESLRSEVQIDLAFTLLAKGRLSEAEPIFLAVARDHEACGQALFAGVARNGLARIMVVTGRYEDALSAVDRAIEHHRASGNQRGLAISHGWKSQAYRALGQPQRAWQDMLMCLEVCLQAHMEGLLAHAMPMVVVEWLMDDGQHGLAVRYLAAGVAWRERKGVTLQPAQQAELDGLCRTLTGILGADAFHDAWAQGLTSTDALLEALHRDLRQRKVHDPPPGGQDALRALTARERDVAVLVTAGLSDKRIAQKLGISVWTVNKHVASMLAKLALNNRVALTRWALEHGIADQSG</sequence>
<proteinExistence type="predicted"/>
<dbReference type="SUPFAM" id="SSF48452">
    <property type="entry name" value="TPR-like"/>
    <property type="match status" value="1"/>
</dbReference>
<dbReference type="PROSITE" id="PS50043">
    <property type="entry name" value="HTH_LUXR_2"/>
    <property type="match status" value="1"/>
</dbReference>
<dbReference type="SUPFAM" id="SSF52540">
    <property type="entry name" value="P-loop containing nucleoside triphosphate hydrolases"/>
    <property type="match status" value="1"/>
</dbReference>
<organism evidence="2 3">
    <name type="scientific">Deinococcus navajonensis</name>
    <dbReference type="NCBI Taxonomy" id="309884"/>
    <lineage>
        <taxon>Bacteria</taxon>
        <taxon>Thermotogati</taxon>
        <taxon>Deinococcota</taxon>
        <taxon>Deinococci</taxon>
        <taxon>Deinococcales</taxon>
        <taxon>Deinococcaceae</taxon>
        <taxon>Deinococcus</taxon>
    </lineage>
</organism>
<dbReference type="Pfam" id="PF13374">
    <property type="entry name" value="TPR_10"/>
    <property type="match status" value="1"/>
</dbReference>
<dbReference type="EMBL" id="JBHSEH010000020">
    <property type="protein sequence ID" value="MFC4427311.1"/>
    <property type="molecule type" value="Genomic_DNA"/>
</dbReference>
<dbReference type="Pfam" id="PF13401">
    <property type="entry name" value="AAA_22"/>
    <property type="match status" value="1"/>
</dbReference>
<dbReference type="SUPFAM" id="SSF46894">
    <property type="entry name" value="C-terminal effector domain of the bipartite response regulators"/>
    <property type="match status" value="1"/>
</dbReference>
<dbReference type="Gene3D" id="1.25.40.10">
    <property type="entry name" value="Tetratricopeptide repeat domain"/>
    <property type="match status" value="1"/>
</dbReference>
<dbReference type="Gene3D" id="3.40.50.300">
    <property type="entry name" value="P-loop containing nucleotide triphosphate hydrolases"/>
    <property type="match status" value="1"/>
</dbReference>
<dbReference type="InterPro" id="IPR027417">
    <property type="entry name" value="P-loop_NTPase"/>
</dbReference>
<dbReference type="Proteomes" id="UP001595998">
    <property type="component" value="Unassembled WGS sequence"/>
</dbReference>
<dbReference type="GO" id="GO:0005524">
    <property type="term" value="F:ATP binding"/>
    <property type="evidence" value="ECO:0007669"/>
    <property type="project" value="UniProtKB-KW"/>
</dbReference>
<dbReference type="SMART" id="SM00421">
    <property type="entry name" value="HTH_LUXR"/>
    <property type="match status" value="1"/>
</dbReference>
<evidence type="ECO:0000259" key="1">
    <source>
        <dbReference type="PROSITE" id="PS50043"/>
    </source>
</evidence>
<protein>
    <submittedName>
        <fullName evidence="2">ATP-binding protein</fullName>
    </submittedName>
</protein>
<dbReference type="RefSeq" id="WP_380040668.1">
    <property type="nucleotide sequence ID" value="NZ_JBHSEH010000020.1"/>
</dbReference>
<dbReference type="CDD" id="cd06170">
    <property type="entry name" value="LuxR_C_like"/>
    <property type="match status" value="1"/>
</dbReference>
<dbReference type="PANTHER" id="PTHR47691">
    <property type="entry name" value="REGULATOR-RELATED"/>
    <property type="match status" value="1"/>
</dbReference>
<dbReference type="PRINTS" id="PR00038">
    <property type="entry name" value="HTHLUXR"/>
</dbReference>
<keyword evidence="2" id="KW-0547">Nucleotide-binding</keyword>
<gene>
    <name evidence="2" type="ORF">ACFOZ9_13930</name>
</gene>
<name>A0ABV8XQY4_9DEIO</name>
<comment type="caution">
    <text evidence="2">The sequence shown here is derived from an EMBL/GenBank/DDBJ whole genome shotgun (WGS) entry which is preliminary data.</text>
</comment>
<keyword evidence="3" id="KW-1185">Reference proteome</keyword>
<dbReference type="InterPro" id="IPR011990">
    <property type="entry name" value="TPR-like_helical_dom_sf"/>
</dbReference>
<dbReference type="Gene3D" id="1.10.10.10">
    <property type="entry name" value="Winged helix-like DNA-binding domain superfamily/Winged helix DNA-binding domain"/>
    <property type="match status" value="1"/>
</dbReference>
<dbReference type="InterPro" id="IPR036388">
    <property type="entry name" value="WH-like_DNA-bd_sf"/>
</dbReference>